<dbReference type="Ensembl" id="ENSSGRT00000078920.1">
    <property type="protein sequence ID" value="ENSSGRP00000074133.1"/>
    <property type="gene ID" value="ENSSGRG00000037629.1"/>
</dbReference>
<sequence>AFRVIKVTNLVLVSGCDSGFGHDLARFLDSAGMRVFAGLLDELSPGALKLKKDASPNLTVLQLDITNICIQTSALMLFFMTHLLWTGLWALVNNAGVLGYMCDGEILPIKMYKKCLDVNFIGSVEITQAFLPLIRQSKGRLIKVPLPGFAGYGASKAALISFNGAIRQELSRWGVKVIIIQPGAFKTSENKDPFTPRTITILMTIKYHEYCTVLGHVHTYAGIFINRVFPSVLKKISVHMKTQTHAMKHCQEHAKPTGGDIISTVKPCWSIRSLKNVPVGGDNSTGSDVTSQKLRFAVYTTTLQSEFLKLFTLAGVFENVRFQ</sequence>
<dbReference type="Proteomes" id="UP000472262">
    <property type="component" value="Unassembled WGS sequence"/>
</dbReference>
<proteinExistence type="inferred from homology"/>
<dbReference type="AlphaFoldDB" id="A0A672QE79"/>
<evidence type="ECO:0000256" key="2">
    <source>
        <dbReference type="RuleBase" id="RU000363"/>
    </source>
</evidence>
<dbReference type="PANTHER" id="PTHR43313">
    <property type="entry name" value="SHORT-CHAIN DEHYDROGENASE/REDUCTASE FAMILY 9C"/>
    <property type="match status" value="1"/>
</dbReference>
<dbReference type="InterPro" id="IPR036291">
    <property type="entry name" value="NAD(P)-bd_dom_sf"/>
</dbReference>
<reference evidence="3" key="2">
    <citation type="submission" date="2025-09" db="UniProtKB">
        <authorList>
            <consortium name="Ensembl"/>
        </authorList>
    </citation>
    <scope>IDENTIFICATION</scope>
</reference>
<comment type="similarity">
    <text evidence="1 2">Belongs to the short-chain dehydrogenases/reductases (SDR) family.</text>
</comment>
<accession>A0A672QE79</accession>
<name>A0A672QE79_SINGR</name>
<dbReference type="GO" id="GO:0016491">
    <property type="term" value="F:oxidoreductase activity"/>
    <property type="evidence" value="ECO:0007669"/>
    <property type="project" value="TreeGrafter"/>
</dbReference>
<dbReference type="PRINTS" id="PR00080">
    <property type="entry name" value="SDRFAMILY"/>
</dbReference>
<dbReference type="GO" id="GO:0008202">
    <property type="term" value="P:steroid metabolic process"/>
    <property type="evidence" value="ECO:0007669"/>
    <property type="project" value="TreeGrafter"/>
</dbReference>
<dbReference type="Gene3D" id="3.40.50.720">
    <property type="entry name" value="NAD(P)-binding Rossmann-like Domain"/>
    <property type="match status" value="1"/>
</dbReference>
<dbReference type="InterPro" id="IPR002347">
    <property type="entry name" value="SDR_fam"/>
</dbReference>
<dbReference type="PRINTS" id="PR00081">
    <property type="entry name" value="GDHRDH"/>
</dbReference>
<reference evidence="3" key="1">
    <citation type="submission" date="2025-08" db="UniProtKB">
        <authorList>
            <consortium name="Ensembl"/>
        </authorList>
    </citation>
    <scope>IDENTIFICATION</scope>
</reference>
<keyword evidence="4" id="KW-1185">Reference proteome</keyword>
<protein>
    <submittedName>
        <fullName evidence="3">Estradiol 17-beta-dehydrogenase 2-like</fullName>
    </submittedName>
</protein>
<dbReference type="SUPFAM" id="SSF51735">
    <property type="entry name" value="NAD(P)-binding Rossmann-fold domains"/>
    <property type="match status" value="1"/>
</dbReference>
<gene>
    <name evidence="3" type="primary">hsd17b2</name>
</gene>
<dbReference type="Pfam" id="PF00106">
    <property type="entry name" value="adh_short"/>
    <property type="match status" value="1"/>
</dbReference>
<organism evidence="3 4">
    <name type="scientific">Sinocyclocheilus grahami</name>
    <name type="common">Dianchi golden-line fish</name>
    <name type="synonym">Barbus grahami</name>
    <dbReference type="NCBI Taxonomy" id="75366"/>
    <lineage>
        <taxon>Eukaryota</taxon>
        <taxon>Metazoa</taxon>
        <taxon>Chordata</taxon>
        <taxon>Craniata</taxon>
        <taxon>Vertebrata</taxon>
        <taxon>Euteleostomi</taxon>
        <taxon>Actinopterygii</taxon>
        <taxon>Neopterygii</taxon>
        <taxon>Teleostei</taxon>
        <taxon>Ostariophysi</taxon>
        <taxon>Cypriniformes</taxon>
        <taxon>Cyprinidae</taxon>
        <taxon>Cyprininae</taxon>
        <taxon>Sinocyclocheilus</taxon>
    </lineage>
</organism>
<evidence type="ECO:0000313" key="3">
    <source>
        <dbReference type="Ensembl" id="ENSSGRP00000074133.1"/>
    </source>
</evidence>
<evidence type="ECO:0000313" key="4">
    <source>
        <dbReference type="Proteomes" id="UP000472262"/>
    </source>
</evidence>
<evidence type="ECO:0000256" key="1">
    <source>
        <dbReference type="ARBA" id="ARBA00006484"/>
    </source>
</evidence>
<dbReference type="PANTHER" id="PTHR43313:SF3">
    <property type="entry name" value="17-BETA-HYDROXYSTEROID DEHYDROGENASE TYPE 2"/>
    <property type="match status" value="1"/>
</dbReference>